<comment type="function">
    <text evidence="2">Lectin involved in innate immunity. Agglutinates all types of human erythrocytes, Gram-positive and Gram-negative bacteria. Has a stronger agglutinating activity towards Gram-negative bacteria than towards Gram-positive bacteria. Specifically recognizes acetyl group-containing substances on agglutinated cells. The hemagglutinating activity was inhibited by EDTA, acetyl group-containing mono- and disaccharides, N-acetyl derivatives of amino acids, other acetyl group-containing substances, propionamide and benzamide. Enhances the antimicrobial activity of big defensin against Gram-positive bacteria but not against Gram-negative bacteria.</text>
</comment>
<accession>A0AAV2PL27</accession>
<comment type="caution">
    <text evidence="5">The sequence shown here is derived from an EMBL/GenBank/DDBJ whole genome shotgun (WGS) entry which is preliminary data.</text>
</comment>
<dbReference type="AlphaFoldDB" id="A0AAV2PL27"/>
<feature type="signal peptide" evidence="3">
    <location>
        <begin position="1"/>
        <end position="17"/>
    </location>
</feature>
<dbReference type="SUPFAM" id="SSF56496">
    <property type="entry name" value="Fibrinogen C-terminal domain-like"/>
    <property type="match status" value="1"/>
</dbReference>
<dbReference type="EMBL" id="CAXKWB010000141">
    <property type="protein sequence ID" value="CAL4059491.1"/>
    <property type="molecule type" value="Genomic_DNA"/>
</dbReference>
<dbReference type="NCBIfam" id="NF040941">
    <property type="entry name" value="GGGWT_bact"/>
    <property type="match status" value="1"/>
</dbReference>
<dbReference type="GO" id="GO:0005615">
    <property type="term" value="C:extracellular space"/>
    <property type="evidence" value="ECO:0007669"/>
    <property type="project" value="TreeGrafter"/>
</dbReference>
<evidence type="ECO:0000256" key="2">
    <source>
        <dbReference type="ARBA" id="ARBA00053344"/>
    </source>
</evidence>
<organism evidence="5 6">
    <name type="scientific">Meganyctiphanes norvegica</name>
    <name type="common">Northern krill</name>
    <name type="synonym">Thysanopoda norvegica</name>
    <dbReference type="NCBI Taxonomy" id="48144"/>
    <lineage>
        <taxon>Eukaryota</taxon>
        <taxon>Metazoa</taxon>
        <taxon>Ecdysozoa</taxon>
        <taxon>Arthropoda</taxon>
        <taxon>Crustacea</taxon>
        <taxon>Multicrustacea</taxon>
        <taxon>Malacostraca</taxon>
        <taxon>Eumalacostraca</taxon>
        <taxon>Eucarida</taxon>
        <taxon>Euphausiacea</taxon>
        <taxon>Euphausiidae</taxon>
        <taxon>Meganyctiphanes</taxon>
    </lineage>
</organism>
<keyword evidence="3" id="KW-0732">Signal</keyword>
<evidence type="ECO:0000313" key="5">
    <source>
        <dbReference type="EMBL" id="CAL4059491.1"/>
    </source>
</evidence>
<proteinExistence type="predicted"/>
<evidence type="ECO:0000256" key="1">
    <source>
        <dbReference type="ARBA" id="ARBA00023157"/>
    </source>
</evidence>
<dbReference type="Pfam" id="PF00147">
    <property type="entry name" value="Fibrinogen_C"/>
    <property type="match status" value="1"/>
</dbReference>
<gene>
    <name evidence="5" type="ORF">MNOR_LOCUS613</name>
</gene>
<evidence type="ECO:0000259" key="4">
    <source>
        <dbReference type="PROSITE" id="PS51406"/>
    </source>
</evidence>
<dbReference type="InterPro" id="IPR002181">
    <property type="entry name" value="Fibrinogen_a/b/g_C_dom"/>
</dbReference>
<dbReference type="InterPro" id="IPR020837">
    <property type="entry name" value="Fibrinogen_CS"/>
</dbReference>
<dbReference type="Gene3D" id="3.90.215.10">
    <property type="entry name" value="Gamma Fibrinogen, chain A, domain 1"/>
    <property type="match status" value="1"/>
</dbReference>
<dbReference type="Proteomes" id="UP001497623">
    <property type="component" value="Unassembled WGS sequence"/>
</dbReference>
<evidence type="ECO:0000256" key="3">
    <source>
        <dbReference type="SAM" id="SignalP"/>
    </source>
</evidence>
<dbReference type="InterPro" id="IPR036056">
    <property type="entry name" value="Fibrinogen-like_C"/>
</dbReference>
<sequence>MLAYVTVIVFTAWTVQAIGIQVNTTETVTSGRPRDCRDLIQHGRIYEGNYLVYPEISASSNPKIIYCSQNDGMEALPNKTIGQESARNCLDLLNDGIVISGPYTIYPNLNRPADPVLVFCDQDTDGGGWTVIQMRHDGVEDFYRSWDEYAEGFGDVKADHYVGNDNIVHLTDQGINELRVKLEDWDSNTAYAHYQLFHLESFVKDYQLEALFYDGTAGDSLAEHNGLFFSTYDEDHDDSPFSCAERNHGGWWYENCGPSNLNGLYYPSANTDGDGDGMRWYTFAGWDSLKYSKMMLRPSSSSTISALAQELLDTHEAGIP</sequence>
<dbReference type="CDD" id="cd00087">
    <property type="entry name" value="FReD"/>
    <property type="match status" value="1"/>
</dbReference>
<dbReference type="PROSITE" id="PS00514">
    <property type="entry name" value="FIBRINOGEN_C_1"/>
    <property type="match status" value="1"/>
</dbReference>
<feature type="domain" description="Fibrinogen C-terminal" evidence="4">
    <location>
        <begin position="80"/>
        <end position="300"/>
    </location>
</feature>
<dbReference type="PANTHER" id="PTHR19143">
    <property type="entry name" value="FIBRINOGEN/TENASCIN/ANGIOPOEITIN"/>
    <property type="match status" value="1"/>
</dbReference>
<keyword evidence="1" id="KW-1015">Disulfide bond</keyword>
<keyword evidence="6" id="KW-1185">Reference proteome</keyword>
<reference evidence="5 6" key="1">
    <citation type="submission" date="2024-05" db="EMBL/GenBank/DDBJ databases">
        <authorList>
            <person name="Wallberg A."/>
        </authorList>
    </citation>
    <scope>NUCLEOTIDE SEQUENCE [LARGE SCALE GENOMIC DNA]</scope>
</reference>
<dbReference type="PROSITE" id="PS51406">
    <property type="entry name" value="FIBRINOGEN_C_2"/>
    <property type="match status" value="1"/>
</dbReference>
<dbReference type="InterPro" id="IPR014716">
    <property type="entry name" value="Fibrinogen_a/b/g_C_1"/>
</dbReference>
<dbReference type="SMART" id="SM00186">
    <property type="entry name" value="FBG"/>
    <property type="match status" value="1"/>
</dbReference>
<dbReference type="InterPro" id="IPR050373">
    <property type="entry name" value="Fibrinogen_C-term_domain"/>
</dbReference>
<feature type="chain" id="PRO_5043562018" description="Fibrinogen C-terminal domain-containing protein" evidence="3">
    <location>
        <begin position="18"/>
        <end position="320"/>
    </location>
</feature>
<evidence type="ECO:0000313" key="6">
    <source>
        <dbReference type="Proteomes" id="UP001497623"/>
    </source>
</evidence>
<name>A0AAV2PL27_MEGNR</name>
<dbReference type="GO" id="GO:0030246">
    <property type="term" value="F:carbohydrate binding"/>
    <property type="evidence" value="ECO:0007669"/>
    <property type="project" value="UniProtKB-ARBA"/>
</dbReference>
<protein>
    <recommendedName>
        <fullName evidence="4">Fibrinogen C-terminal domain-containing protein</fullName>
    </recommendedName>
</protein>
<dbReference type="FunFam" id="3.90.215.10:FF:000001">
    <property type="entry name" value="Tenascin isoform 1"/>
    <property type="match status" value="1"/>
</dbReference>